<feature type="transmembrane region" description="Helical" evidence="1">
    <location>
        <begin position="99"/>
        <end position="122"/>
    </location>
</feature>
<keyword evidence="1" id="KW-1133">Transmembrane helix</keyword>
<proteinExistence type="predicted"/>
<keyword evidence="3" id="KW-1185">Reference proteome</keyword>
<name>A0ABR3GT92_9PEZI</name>
<sequence length="266" mass="30369">MGFGISSLRNLYTSHTPSYQSDTKVHMTAMDWQEARHARINNLSLQNISYETVSGLHIGFQWQLEIQLREDETETDFFQAVESHGRYQQDAMLLSKTGYVNLLTGATLAIWIIILITSILPIRPTTNPGKRDLSEALLEVGEKMVGFAAVTAKSFAWRVVTFCIVAGYSILKKRLEIHVDTALKRSASPTWAFIGPLVAKAFEHLAYAIRLAPASRAWAFLHERPDRQSRYISSEQWARRCLWADGQYRQFLREKQECRGKICATR</sequence>
<comment type="caution">
    <text evidence="2">The sequence shown here is derived from an EMBL/GenBank/DDBJ whole genome shotgun (WGS) entry which is preliminary data.</text>
</comment>
<evidence type="ECO:0000313" key="3">
    <source>
        <dbReference type="Proteomes" id="UP001447188"/>
    </source>
</evidence>
<gene>
    <name evidence="2" type="ORF">Q9L58_001907</name>
</gene>
<evidence type="ECO:0000256" key="1">
    <source>
        <dbReference type="SAM" id="Phobius"/>
    </source>
</evidence>
<evidence type="ECO:0000313" key="2">
    <source>
        <dbReference type="EMBL" id="KAL0639025.1"/>
    </source>
</evidence>
<protein>
    <submittedName>
        <fullName evidence="2">Uncharacterized protein</fullName>
    </submittedName>
</protein>
<organism evidence="2 3">
    <name type="scientific">Discina gigas</name>
    <dbReference type="NCBI Taxonomy" id="1032678"/>
    <lineage>
        <taxon>Eukaryota</taxon>
        <taxon>Fungi</taxon>
        <taxon>Dikarya</taxon>
        <taxon>Ascomycota</taxon>
        <taxon>Pezizomycotina</taxon>
        <taxon>Pezizomycetes</taxon>
        <taxon>Pezizales</taxon>
        <taxon>Discinaceae</taxon>
        <taxon>Discina</taxon>
    </lineage>
</organism>
<feature type="transmembrane region" description="Helical" evidence="1">
    <location>
        <begin position="155"/>
        <end position="171"/>
    </location>
</feature>
<keyword evidence="1" id="KW-0812">Transmembrane</keyword>
<reference evidence="2 3" key="1">
    <citation type="submission" date="2024-02" db="EMBL/GenBank/DDBJ databases">
        <title>Discinaceae phylogenomics.</title>
        <authorList>
            <person name="Dirks A.C."/>
            <person name="James T.Y."/>
        </authorList>
    </citation>
    <scope>NUCLEOTIDE SEQUENCE [LARGE SCALE GENOMIC DNA]</scope>
    <source>
        <strain evidence="2 3">ACD0624</strain>
    </source>
</reference>
<accession>A0ABR3GT92</accession>
<keyword evidence="1" id="KW-0472">Membrane</keyword>
<dbReference type="EMBL" id="JBBBZM010000015">
    <property type="protein sequence ID" value="KAL0639025.1"/>
    <property type="molecule type" value="Genomic_DNA"/>
</dbReference>
<dbReference type="Proteomes" id="UP001447188">
    <property type="component" value="Unassembled WGS sequence"/>
</dbReference>